<dbReference type="Proteomes" id="UP000199087">
    <property type="component" value="Unassembled WGS sequence"/>
</dbReference>
<proteinExistence type="predicted"/>
<dbReference type="RefSeq" id="WP_090629348.1">
    <property type="nucleotide sequence ID" value="NZ_CVRB01000001.1"/>
</dbReference>
<dbReference type="OrthoDB" id="2886176at2"/>
<accession>A0A0U1NQ60</accession>
<name>A0A0U1NQ60_9BACI</name>
<evidence type="ECO:0000313" key="2">
    <source>
        <dbReference type="Proteomes" id="UP000199087"/>
    </source>
</evidence>
<dbReference type="STRING" id="1499688.BN000_00062"/>
<sequence>MRTRTKSYGDDLEIREITVNKALTITIEIFKVPEGFKSFARNSYIHHDHLLGAGLHEDKEGSVEFAIKEL</sequence>
<dbReference type="AlphaFoldDB" id="A0A0U1NQ60"/>
<dbReference type="EMBL" id="CVRB01000001">
    <property type="protein sequence ID" value="CRK80181.1"/>
    <property type="molecule type" value="Genomic_DNA"/>
</dbReference>
<keyword evidence="2" id="KW-1185">Reference proteome</keyword>
<protein>
    <submittedName>
        <fullName evidence="1">Uncharacterized protein</fullName>
    </submittedName>
</protein>
<evidence type="ECO:0000313" key="1">
    <source>
        <dbReference type="EMBL" id="CRK80181.1"/>
    </source>
</evidence>
<reference evidence="2" key="1">
    <citation type="submission" date="2015-05" db="EMBL/GenBank/DDBJ databases">
        <authorList>
            <person name="Urmite Genomes"/>
        </authorList>
    </citation>
    <scope>NUCLEOTIDE SEQUENCE [LARGE SCALE GENOMIC DNA]</scope>
    <source>
        <strain evidence="2">LF1</strain>
    </source>
</reference>
<organism evidence="1 2">
    <name type="scientific">Neobacillus massiliamazoniensis</name>
    <dbReference type="NCBI Taxonomy" id="1499688"/>
    <lineage>
        <taxon>Bacteria</taxon>
        <taxon>Bacillati</taxon>
        <taxon>Bacillota</taxon>
        <taxon>Bacilli</taxon>
        <taxon>Bacillales</taxon>
        <taxon>Bacillaceae</taxon>
        <taxon>Neobacillus</taxon>
    </lineage>
</organism>
<gene>
    <name evidence="1" type="ORF">BN000_00062</name>
</gene>